<dbReference type="RefSeq" id="WP_148069269.1">
    <property type="nucleotide sequence ID" value="NZ_VRZA01000005.1"/>
</dbReference>
<evidence type="ECO:0000256" key="4">
    <source>
        <dbReference type="ARBA" id="ARBA00022989"/>
    </source>
</evidence>
<comment type="subcellular location">
    <subcellularLocation>
        <location evidence="1">Membrane</location>
        <topology evidence="1">Multi-pass membrane protein</topology>
    </subcellularLocation>
</comment>
<feature type="transmembrane region" description="Helical" evidence="6">
    <location>
        <begin position="41"/>
        <end position="61"/>
    </location>
</feature>
<keyword evidence="4 6" id="KW-1133">Transmembrane helix</keyword>
<accession>A0A5C8ZWT2</accession>
<feature type="transmembrane region" description="Helical" evidence="6">
    <location>
        <begin position="350"/>
        <end position="371"/>
    </location>
</feature>
<feature type="transmembrane region" description="Helical" evidence="6">
    <location>
        <begin position="73"/>
        <end position="94"/>
    </location>
</feature>
<dbReference type="GO" id="GO:0005886">
    <property type="term" value="C:plasma membrane"/>
    <property type="evidence" value="ECO:0007669"/>
    <property type="project" value="TreeGrafter"/>
</dbReference>
<feature type="transmembrane region" description="Helical" evidence="6">
    <location>
        <begin position="213"/>
        <end position="234"/>
    </location>
</feature>
<name>A0A5C8ZWT2_9GAMM</name>
<dbReference type="EMBL" id="VRZA01000005">
    <property type="protein sequence ID" value="TXS92030.1"/>
    <property type="molecule type" value="Genomic_DNA"/>
</dbReference>
<keyword evidence="8" id="KW-1185">Reference proteome</keyword>
<evidence type="ECO:0008006" key="9">
    <source>
        <dbReference type="Google" id="ProtNLM"/>
    </source>
</evidence>
<evidence type="ECO:0000256" key="5">
    <source>
        <dbReference type="ARBA" id="ARBA00023136"/>
    </source>
</evidence>
<protein>
    <recommendedName>
        <fullName evidence="9">Cytosine permease</fullName>
    </recommendedName>
</protein>
<evidence type="ECO:0000313" key="8">
    <source>
        <dbReference type="Proteomes" id="UP000321039"/>
    </source>
</evidence>
<feature type="transmembrane region" description="Helical" evidence="6">
    <location>
        <begin position="146"/>
        <end position="166"/>
    </location>
</feature>
<feature type="transmembrane region" description="Helical" evidence="6">
    <location>
        <begin position="246"/>
        <end position="267"/>
    </location>
</feature>
<organism evidence="7 8">
    <name type="scientific">Parahaliea maris</name>
    <dbReference type="NCBI Taxonomy" id="2716870"/>
    <lineage>
        <taxon>Bacteria</taxon>
        <taxon>Pseudomonadati</taxon>
        <taxon>Pseudomonadota</taxon>
        <taxon>Gammaproteobacteria</taxon>
        <taxon>Cellvibrionales</taxon>
        <taxon>Halieaceae</taxon>
        <taxon>Parahaliea</taxon>
    </lineage>
</organism>
<gene>
    <name evidence="7" type="ORF">FV139_14995</name>
</gene>
<dbReference type="PANTHER" id="PTHR30569:SF0">
    <property type="entry name" value="CYTOSINE PERMEASE"/>
    <property type="match status" value="1"/>
</dbReference>
<feature type="transmembrane region" description="Helical" evidence="6">
    <location>
        <begin position="391"/>
        <end position="408"/>
    </location>
</feature>
<proteinExistence type="inferred from homology"/>
<evidence type="ECO:0000313" key="7">
    <source>
        <dbReference type="EMBL" id="TXS92030.1"/>
    </source>
</evidence>
<dbReference type="Proteomes" id="UP000321039">
    <property type="component" value="Unassembled WGS sequence"/>
</dbReference>
<sequence length="455" mass="49479">MSDIKEKLRAWWHLDPEKEAASADNPLAPLTPDQRRNALPLLALAFGWGFLVTGLLTGGALGQGMPFWPDLLIASFLGNAMNFVIGALVGYIGYRTACNSGLLYRFTYGNIGARVPVLFVALLTIGWQGLVVGAFGFAWAQSFDSTTFYAVAIFAGLLYTVTTYFGVSALEKVSMPSVLMLVGVGIYATWLNVDKVGGWSEFLALSQQRSGEAPLTMPQAINLVVGSWIVGAVVMPEYTRFARKAWVALAIPFVVLIISQWFLQIVGSMGGIASGTYEFTTYMLEQGAVIGGLGLIAMSLALWTTGDTNLYLPAIQTANVLRRPQRVTTVICGLLGTVLGLFIYQHFLSWVNLLASLVPPLIGPVIIDYYVINRRKYRSEHLEHLHGWNPVAILSYLIGAIVAVAATANSELLWLEWLFPSSLGLTTSMLAYLVLFYLARAVGRTYGPAALTRAS</sequence>
<keyword evidence="3 6" id="KW-0812">Transmembrane</keyword>
<dbReference type="PANTHER" id="PTHR30569">
    <property type="entry name" value="CYTOSINE TRANSPORTER CODB"/>
    <property type="match status" value="1"/>
</dbReference>
<dbReference type="GO" id="GO:0015209">
    <property type="term" value="F:cytosine transmembrane transporter activity"/>
    <property type="evidence" value="ECO:0007669"/>
    <property type="project" value="InterPro"/>
</dbReference>
<keyword evidence="5 6" id="KW-0472">Membrane</keyword>
<comment type="similarity">
    <text evidence="2">Belongs to the purine-cytosine permease (2.A.39) family.</text>
</comment>
<evidence type="ECO:0000256" key="2">
    <source>
        <dbReference type="ARBA" id="ARBA00008974"/>
    </source>
</evidence>
<comment type="caution">
    <text evidence="7">The sequence shown here is derived from an EMBL/GenBank/DDBJ whole genome shotgun (WGS) entry which is preliminary data.</text>
</comment>
<dbReference type="Gene3D" id="1.10.4160.10">
    <property type="entry name" value="Hydantoin permease"/>
    <property type="match status" value="1"/>
</dbReference>
<dbReference type="Pfam" id="PF02133">
    <property type="entry name" value="Transp_cyt_pur"/>
    <property type="match status" value="1"/>
</dbReference>
<feature type="transmembrane region" description="Helical" evidence="6">
    <location>
        <begin position="414"/>
        <end position="438"/>
    </location>
</feature>
<feature type="transmembrane region" description="Helical" evidence="6">
    <location>
        <begin position="327"/>
        <end position="344"/>
    </location>
</feature>
<feature type="transmembrane region" description="Helical" evidence="6">
    <location>
        <begin position="115"/>
        <end position="140"/>
    </location>
</feature>
<dbReference type="InterPro" id="IPR030191">
    <property type="entry name" value="CodB"/>
</dbReference>
<reference evidence="7 8" key="1">
    <citation type="submission" date="2019-08" db="EMBL/GenBank/DDBJ databases">
        <title>Parahaliea maris sp. nov., isolated from the surface seawater.</title>
        <authorList>
            <person name="Liu Y."/>
        </authorList>
    </citation>
    <scope>NUCLEOTIDE SEQUENCE [LARGE SCALE GENOMIC DNA]</scope>
    <source>
        <strain evidence="7 8">HSLHS9</strain>
    </source>
</reference>
<evidence type="ECO:0000256" key="1">
    <source>
        <dbReference type="ARBA" id="ARBA00004141"/>
    </source>
</evidence>
<evidence type="ECO:0000256" key="3">
    <source>
        <dbReference type="ARBA" id="ARBA00022692"/>
    </source>
</evidence>
<dbReference type="AlphaFoldDB" id="A0A5C8ZWT2"/>
<dbReference type="InterPro" id="IPR001248">
    <property type="entry name" value="Pur-cyt_permease"/>
</dbReference>
<evidence type="ECO:0000256" key="6">
    <source>
        <dbReference type="SAM" id="Phobius"/>
    </source>
</evidence>
<feature type="transmembrane region" description="Helical" evidence="6">
    <location>
        <begin position="287"/>
        <end position="306"/>
    </location>
</feature>
<feature type="transmembrane region" description="Helical" evidence="6">
    <location>
        <begin position="173"/>
        <end position="193"/>
    </location>
</feature>